<dbReference type="KEGG" id="mcb:Mycch_2175"/>
<keyword evidence="7 11" id="KW-0784">Thiamine biosynthesis</keyword>
<keyword evidence="8 11" id="KW-0786">Thiamine pyrophosphate</keyword>
<dbReference type="SUPFAM" id="SSF52922">
    <property type="entry name" value="TK C-terminal domain-like"/>
    <property type="match status" value="1"/>
</dbReference>
<dbReference type="UniPathway" id="UPA00064">
    <property type="reaction ID" value="UER00091"/>
</dbReference>
<evidence type="ECO:0000256" key="7">
    <source>
        <dbReference type="ARBA" id="ARBA00022977"/>
    </source>
</evidence>
<dbReference type="GO" id="GO:0000287">
    <property type="term" value="F:magnesium ion binding"/>
    <property type="evidence" value="ECO:0007669"/>
    <property type="project" value="UniProtKB-UniRule"/>
</dbReference>
<dbReference type="GO" id="GO:0009228">
    <property type="term" value="P:thiamine biosynthetic process"/>
    <property type="evidence" value="ECO:0007669"/>
    <property type="project" value="UniProtKB-UniRule"/>
</dbReference>
<name>I4BI51_MYCCN</name>
<dbReference type="InterPro" id="IPR049557">
    <property type="entry name" value="Transketolase_CS"/>
</dbReference>
<dbReference type="GO" id="GO:0030976">
    <property type="term" value="F:thiamine pyrophosphate binding"/>
    <property type="evidence" value="ECO:0007669"/>
    <property type="project" value="UniProtKB-UniRule"/>
</dbReference>
<feature type="binding site" evidence="11">
    <location>
        <position position="71"/>
    </location>
    <ligand>
        <name>thiamine diphosphate</name>
        <dbReference type="ChEBI" id="CHEBI:58937"/>
    </ligand>
</feature>
<keyword evidence="6 11" id="KW-0460">Magnesium</keyword>
<feature type="binding site" evidence="11">
    <location>
        <position position="173"/>
    </location>
    <ligand>
        <name>Mg(2+)</name>
        <dbReference type="ChEBI" id="CHEBI:18420"/>
    </ligand>
</feature>
<dbReference type="PATRIC" id="fig|710421.3.peg.2175"/>
<evidence type="ECO:0000313" key="14">
    <source>
        <dbReference type="Proteomes" id="UP000006057"/>
    </source>
</evidence>
<dbReference type="NCBIfam" id="TIGR00204">
    <property type="entry name" value="dxs"/>
    <property type="match status" value="1"/>
</dbReference>
<dbReference type="HAMAP" id="MF_00315">
    <property type="entry name" value="DXP_synth"/>
    <property type="match status" value="1"/>
</dbReference>
<organism evidence="13 14">
    <name type="scientific">Mycolicibacterium chubuense (strain NBB4)</name>
    <name type="common">Mycobacterium chubuense</name>
    <dbReference type="NCBI Taxonomy" id="710421"/>
    <lineage>
        <taxon>Bacteria</taxon>
        <taxon>Bacillati</taxon>
        <taxon>Actinomycetota</taxon>
        <taxon>Actinomycetes</taxon>
        <taxon>Mycobacteriales</taxon>
        <taxon>Mycobacteriaceae</taxon>
        <taxon>Mycolicibacterium</taxon>
    </lineage>
</organism>
<dbReference type="InterPro" id="IPR005477">
    <property type="entry name" value="Dxylulose-5-P_synthase"/>
</dbReference>
<dbReference type="InterPro" id="IPR009014">
    <property type="entry name" value="Transketo_C/PFOR_II"/>
</dbReference>
<dbReference type="GO" id="GO:0016114">
    <property type="term" value="P:terpenoid biosynthetic process"/>
    <property type="evidence" value="ECO:0007669"/>
    <property type="project" value="UniProtKB-UniRule"/>
</dbReference>
<dbReference type="Proteomes" id="UP000006057">
    <property type="component" value="Chromosome"/>
</dbReference>
<dbReference type="OrthoDB" id="9803371at2"/>
<dbReference type="InterPro" id="IPR033248">
    <property type="entry name" value="Transketolase_C"/>
</dbReference>
<feature type="binding site" evidence="11">
    <location>
        <begin position="112"/>
        <end position="114"/>
    </location>
    <ligand>
        <name>thiamine diphosphate</name>
        <dbReference type="ChEBI" id="CHEBI:58937"/>
    </ligand>
</feature>
<reference evidence="13 14" key="1">
    <citation type="submission" date="2012-06" db="EMBL/GenBank/DDBJ databases">
        <title>Complete sequence of chromosome of Mycobacterium chubuense NBB4.</title>
        <authorList>
            <consortium name="US DOE Joint Genome Institute"/>
            <person name="Lucas S."/>
            <person name="Han J."/>
            <person name="Lapidus A."/>
            <person name="Cheng J.-F."/>
            <person name="Goodwin L."/>
            <person name="Pitluck S."/>
            <person name="Peters L."/>
            <person name="Mikhailova N."/>
            <person name="Teshima H."/>
            <person name="Detter J.C."/>
            <person name="Han C."/>
            <person name="Tapia R."/>
            <person name="Land M."/>
            <person name="Hauser L."/>
            <person name="Kyrpides N."/>
            <person name="Ivanova N."/>
            <person name="Pagani I."/>
            <person name="Mattes T."/>
            <person name="Holmes A."/>
            <person name="Rutledge P."/>
            <person name="Paulsen I."/>
            <person name="Coleman N."/>
            <person name="Woyke T."/>
        </authorList>
    </citation>
    <scope>NUCLEOTIDE SEQUENCE [LARGE SCALE GENOMIC DNA]</scope>
    <source>
        <strain evidence="13 14">NBB4</strain>
    </source>
</reference>
<dbReference type="GO" id="GO:0005829">
    <property type="term" value="C:cytosol"/>
    <property type="evidence" value="ECO:0007669"/>
    <property type="project" value="TreeGrafter"/>
</dbReference>
<evidence type="ECO:0000256" key="10">
    <source>
        <dbReference type="ARBA" id="ARBA00055605"/>
    </source>
</evidence>
<dbReference type="FunFam" id="3.40.50.970:FF:000005">
    <property type="entry name" value="1-deoxy-D-xylulose-5-phosphate synthase"/>
    <property type="match status" value="1"/>
</dbReference>
<keyword evidence="5 11" id="KW-0479">Metal-binding</keyword>
<evidence type="ECO:0000256" key="3">
    <source>
        <dbReference type="ARBA" id="ARBA00011738"/>
    </source>
</evidence>
<feature type="binding site" evidence="11">
    <location>
        <begin position="145"/>
        <end position="146"/>
    </location>
    <ligand>
        <name>thiamine diphosphate</name>
        <dbReference type="ChEBI" id="CHEBI:58937"/>
    </ligand>
</feature>
<gene>
    <name evidence="11" type="primary">dxs</name>
    <name evidence="13" type="ordered locus">Mycch_2175</name>
</gene>
<dbReference type="CDD" id="cd02007">
    <property type="entry name" value="TPP_DXS"/>
    <property type="match status" value="1"/>
</dbReference>
<comment type="function">
    <text evidence="10 11">Catalyzes the acyloin condensation reaction between C atoms 2 and 3 of pyruvate and glyceraldehyde 3-phosphate to yield 1-deoxy-D-xylulose-5-phosphate (DXP).</text>
</comment>
<dbReference type="HOGENOM" id="CLU_009227_1_4_11"/>
<feature type="binding site" evidence="11">
    <location>
        <position position="365"/>
    </location>
    <ligand>
        <name>thiamine diphosphate</name>
        <dbReference type="ChEBI" id="CHEBI:58937"/>
    </ligand>
</feature>
<feature type="binding site" evidence="11">
    <location>
        <position position="144"/>
    </location>
    <ligand>
        <name>Mg(2+)</name>
        <dbReference type="ChEBI" id="CHEBI:18420"/>
    </ligand>
</feature>
<comment type="similarity">
    <text evidence="2 11">Belongs to the transketolase family. DXPS subfamily.</text>
</comment>
<dbReference type="InterPro" id="IPR020826">
    <property type="entry name" value="Transketolase_BS"/>
</dbReference>
<dbReference type="PANTHER" id="PTHR43322">
    <property type="entry name" value="1-D-DEOXYXYLULOSE 5-PHOSPHATE SYNTHASE-RELATED"/>
    <property type="match status" value="1"/>
</dbReference>
<feature type="binding site" evidence="11">
    <location>
        <position position="173"/>
    </location>
    <ligand>
        <name>thiamine diphosphate</name>
        <dbReference type="ChEBI" id="CHEBI:58937"/>
    </ligand>
</feature>
<evidence type="ECO:0000259" key="12">
    <source>
        <dbReference type="SMART" id="SM00861"/>
    </source>
</evidence>
<protein>
    <recommendedName>
        <fullName evidence="11">1-deoxy-D-xylulose-5-phosphate synthase</fullName>
        <ecNumber evidence="11">2.2.1.7</ecNumber>
    </recommendedName>
    <alternativeName>
        <fullName evidence="11">1-deoxyxylulose-5-phosphate synthase</fullName>
        <shortName evidence="11">DXP synthase</shortName>
        <shortName evidence="11">DXPS</shortName>
    </alternativeName>
</protein>
<evidence type="ECO:0000256" key="11">
    <source>
        <dbReference type="HAMAP-Rule" id="MF_00315"/>
    </source>
</evidence>
<dbReference type="EMBL" id="CP003053">
    <property type="protein sequence ID" value="AFM16958.1"/>
    <property type="molecule type" value="Genomic_DNA"/>
</dbReference>
<evidence type="ECO:0000256" key="9">
    <source>
        <dbReference type="ARBA" id="ARBA00023229"/>
    </source>
</evidence>
<comment type="cofactor">
    <cofactor evidence="11">
        <name>Mg(2+)</name>
        <dbReference type="ChEBI" id="CHEBI:18420"/>
    </cofactor>
    <text evidence="11">Binds 1 Mg(2+) ion per subunit.</text>
</comment>
<comment type="cofactor">
    <cofactor evidence="11">
        <name>thiamine diphosphate</name>
        <dbReference type="ChEBI" id="CHEBI:58937"/>
    </cofactor>
    <text evidence="11">Binds 1 thiamine pyrophosphate per subunit.</text>
</comment>
<dbReference type="Pfam" id="PF13292">
    <property type="entry name" value="DXP_synthase_N"/>
    <property type="match status" value="1"/>
</dbReference>
<keyword evidence="14" id="KW-1185">Reference proteome</keyword>
<sequence length="637" mass="68152">MLEQIRGPADLQHLSQGQLTELAREIRDFLIHKVAATGGHLGPNLGVVELTLALHRVFDSPHDPILFDTGHQAYVHKMLTGRCRDFETLRKKDGLSGYPSREESEHDWVESSHASSALSYADGLAKAFELNGHRNRHVVAVVGDGALTGGMCWEAMNNIAASRRPVVIVVNDNGRSYAPTIGGFAEHLAGLRLQPGYERVLEEGRKAVRGVPVIGEFCYQCMHSIKAGIKDALSPQVMFTDLGLKYVGPIDGHDEHAVESALRHARAFNAPVVVHVVTRKGMGYAPAENDEDDQMHSCGVIDPETGLATSVPGPGWTSTFSNELIRLAAKRRDVVAITAAMPGPTGLSAFRQRFPDRFFDVGIAEQHAMTSAAGLAMGGMHPVVAIYSTFLNRAFDQMMMDVALHRLPVTMVLDRSGVTGPDGASHNGMWDLSILGIVPGMRVAAPRDGARLREELAEALDVDDGPTAIRFPKGDVGEDIPSVERRDGVDVLALPADGLSDDVLIVAVGPFAAMALAIAERLRNQGIGVTVVDPRWVLPVPAVLTTLAAGHKLVVTLEDNGVHGGVGSAVSGALRHAEVDVPCRDAALPQEFFAHASRGEVLAEAGLTDRNIARQITGWVAALGAAVAEKEVSEHLD</sequence>
<dbReference type="GO" id="GO:0019288">
    <property type="term" value="P:isopentenyl diphosphate biosynthetic process, methylerythritol 4-phosphate pathway"/>
    <property type="evidence" value="ECO:0007669"/>
    <property type="project" value="TreeGrafter"/>
</dbReference>
<dbReference type="PROSITE" id="PS00801">
    <property type="entry name" value="TRANSKETOLASE_1"/>
    <property type="match status" value="1"/>
</dbReference>
<dbReference type="NCBIfam" id="NF003933">
    <property type="entry name" value="PRK05444.2-2"/>
    <property type="match status" value="1"/>
</dbReference>
<evidence type="ECO:0000256" key="1">
    <source>
        <dbReference type="ARBA" id="ARBA00004980"/>
    </source>
</evidence>
<dbReference type="Pfam" id="PF02779">
    <property type="entry name" value="Transket_pyr"/>
    <property type="match status" value="1"/>
</dbReference>
<dbReference type="SMART" id="SM00861">
    <property type="entry name" value="Transket_pyr"/>
    <property type="match status" value="1"/>
</dbReference>
<evidence type="ECO:0000256" key="2">
    <source>
        <dbReference type="ARBA" id="ARBA00011081"/>
    </source>
</evidence>
<comment type="pathway">
    <text evidence="1 11">Metabolic intermediate biosynthesis; 1-deoxy-D-xylulose 5-phosphate biosynthesis; 1-deoxy-D-xylulose 5-phosphate from D-glyceraldehyde 3-phosphate and pyruvate: step 1/1.</text>
</comment>
<dbReference type="GO" id="GO:0008661">
    <property type="term" value="F:1-deoxy-D-xylulose-5-phosphate synthase activity"/>
    <property type="evidence" value="ECO:0007669"/>
    <property type="project" value="UniProtKB-UniRule"/>
</dbReference>
<dbReference type="Gene3D" id="3.40.50.970">
    <property type="match status" value="2"/>
</dbReference>
<evidence type="ECO:0000256" key="8">
    <source>
        <dbReference type="ARBA" id="ARBA00023052"/>
    </source>
</evidence>
<dbReference type="Gene3D" id="3.40.50.920">
    <property type="match status" value="1"/>
</dbReference>
<dbReference type="SUPFAM" id="SSF52518">
    <property type="entry name" value="Thiamin diphosphate-binding fold (THDP-binding)"/>
    <property type="match status" value="2"/>
</dbReference>
<evidence type="ECO:0000256" key="6">
    <source>
        <dbReference type="ARBA" id="ARBA00022842"/>
    </source>
</evidence>
<dbReference type="eggNOG" id="COG1154">
    <property type="taxonomic scope" value="Bacteria"/>
</dbReference>
<feature type="binding site" evidence="11">
    <location>
        <position position="284"/>
    </location>
    <ligand>
        <name>thiamine diphosphate</name>
        <dbReference type="ChEBI" id="CHEBI:58937"/>
    </ligand>
</feature>
<keyword evidence="4 11" id="KW-0808">Transferase</keyword>
<dbReference type="FunFam" id="3.40.50.920:FF:000002">
    <property type="entry name" value="1-deoxy-D-xylulose-5-phosphate synthase"/>
    <property type="match status" value="1"/>
</dbReference>
<dbReference type="CDD" id="cd07033">
    <property type="entry name" value="TPP_PYR_DXS_TK_like"/>
    <property type="match status" value="1"/>
</dbReference>
<dbReference type="EC" id="2.2.1.7" evidence="11"/>
<comment type="catalytic activity">
    <reaction evidence="11">
        <text>D-glyceraldehyde 3-phosphate + pyruvate + H(+) = 1-deoxy-D-xylulose 5-phosphate + CO2</text>
        <dbReference type="Rhea" id="RHEA:12605"/>
        <dbReference type="ChEBI" id="CHEBI:15361"/>
        <dbReference type="ChEBI" id="CHEBI:15378"/>
        <dbReference type="ChEBI" id="CHEBI:16526"/>
        <dbReference type="ChEBI" id="CHEBI:57792"/>
        <dbReference type="ChEBI" id="CHEBI:59776"/>
        <dbReference type="EC" id="2.2.1.7"/>
    </reaction>
</comment>
<dbReference type="Pfam" id="PF02780">
    <property type="entry name" value="Transketolase_C"/>
    <property type="match status" value="1"/>
</dbReference>
<evidence type="ECO:0000256" key="5">
    <source>
        <dbReference type="ARBA" id="ARBA00022723"/>
    </source>
</evidence>
<evidence type="ECO:0000313" key="13">
    <source>
        <dbReference type="EMBL" id="AFM16958.1"/>
    </source>
</evidence>
<feature type="domain" description="Transketolase-like pyrimidine-binding" evidence="12">
    <location>
        <begin position="314"/>
        <end position="478"/>
    </location>
</feature>
<dbReference type="PANTHER" id="PTHR43322:SF5">
    <property type="entry name" value="1-DEOXY-D-XYLULOSE-5-PHOSPHATE SYNTHASE, CHLOROPLASTIC"/>
    <property type="match status" value="1"/>
</dbReference>
<keyword evidence="9 11" id="KW-0414">Isoprene biosynthesis</keyword>
<dbReference type="STRING" id="710421.Mycch_2175"/>
<dbReference type="PROSITE" id="PS00802">
    <property type="entry name" value="TRANSKETOLASE_2"/>
    <property type="match status" value="1"/>
</dbReference>
<comment type="subunit">
    <text evidence="3 11">Homodimer.</text>
</comment>
<proteinExistence type="inferred from homology"/>
<dbReference type="AlphaFoldDB" id="I4BI51"/>
<dbReference type="RefSeq" id="WP_014815438.1">
    <property type="nucleotide sequence ID" value="NC_018027.1"/>
</dbReference>
<dbReference type="InterPro" id="IPR029061">
    <property type="entry name" value="THDP-binding"/>
</dbReference>
<accession>I4BI51</accession>
<dbReference type="InterPro" id="IPR005475">
    <property type="entry name" value="Transketolase-like_Pyr-bd"/>
</dbReference>
<evidence type="ECO:0000256" key="4">
    <source>
        <dbReference type="ARBA" id="ARBA00022679"/>
    </source>
</evidence>